<evidence type="ECO:0000256" key="5">
    <source>
        <dbReference type="ARBA" id="ARBA00022729"/>
    </source>
</evidence>
<dbReference type="FunFam" id="1.10.510.10:FF:001019">
    <property type="entry name" value="G-type lectin S-receptor-like serine/threonine-protein kinase B120"/>
    <property type="match status" value="1"/>
</dbReference>
<dbReference type="Gene3D" id="2.90.10.10">
    <property type="entry name" value="Bulb-type lectin domain"/>
    <property type="match status" value="1"/>
</dbReference>
<evidence type="ECO:0000256" key="11">
    <source>
        <dbReference type="ARBA" id="ARBA00047899"/>
    </source>
</evidence>
<gene>
    <name evidence="18" type="ORF">K2173_013733</name>
</gene>
<dbReference type="Gene3D" id="3.30.200.20">
    <property type="entry name" value="Phosphorylase Kinase, domain 1"/>
    <property type="match status" value="1"/>
</dbReference>
<feature type="signal peptide" evidence="15">
    <location>
        <begin position="1"/>
        <end position="30"/>
    </location>
</feature>
<dbReference type="PIRSF" id="PIRSF000641">
    <property type="entry name" value="SRK"/>
    <property type="match status" value="1"/>
</dbReference>
<dbReference type="PANTHER" id="PTHR27002">
    <property type="entry name" value="RECEPTOR-LIKE SERINE/THREONINE-PROTEIN KINASE SD1-8"/>
    <property type="match status" value="1"/>
</dbReference>
<keyword evidence="5 15" id="KW-0732">Signal</keyword>
<dbReference type="PANTHER" id="PTHR27002:SF1007">
    <property type="entry name" value="RECEPTOR-LIKE SERINE_THREONINE-PROTEIN KINASE"/>
    <property type="match status" value="1"/>
</dbReference>
<feature type="chain" id="PRO_5043563799" description="Receptor-like serine/threonine-protein kinase" evidence="15">
    <location>
        <begin position="31"/>
        <end position="713"/>
    </location>
</feature>
<dbReference type="EC" id="2.7.11.1" evidence="13"/>
<evidence type="ECO:0000256" key="14">
    <source>
        <dbReference type="SAM" id="Phobius"/>
    </source>
</evidence>
<keyword evidence="7 13" id="KW-0418">Kinase</keyword>
<dbReference type="InterPro" id="IPR024171">
    <property type="entry name" value="SRK-like_kinase"/>
</dbReference>
<dbReference type="Pfam" id="PF01453">
    <property type="entry name" value="B_lectin"/>
    <property type="match status" value="1"/>
</dbReference>
<evidence type="ECO:0000256" key="4">
    <source>
        <dbReference type="ARBA" id="ARBA00022679"/>
    </source>
</evidence>
<proteinExistence type="inferred from homology"/>
<evidence type="ECO:0000256" key="1">
    <source>
        <dbReference type="ARBA" id="ARBA00004251"/>
    </source>
</evidence>
<keyword evidence="10" id="KW-0325">Glycoprotein</keyword>
<dbReference type="PROSITE" id="PS50927">
    <property type="entry name" value="BULB_LECTIN"/>
    <property type="match status" value="1"/>
</dbReference>
<organism evidence="18 19">
    <name type="scientific">Erythroxylum novogranatense</name>
    <dbReference type="NCBI Taxonomy" id="1862640"/>
    <lineage>
        <taxon>Eukaryota</taxon>
        <taxon>Viridiplantae</taxon>
        <taxon>Streptophyta</taxon>
        <taxon>Embryophyta</taxon>
        <taxon>Tracheophyta</taxon>
        <taxon>Spermatophyta</taxon>
        <taxon>Magnoliopsida</taxon>
        <taxon>eudicotyledons</taxon>
        <taxon>Gunneridae</taxon>
        <taxon>Pentapetalae</taxon>
        <taxon>rosids</taxon>
        <taxon>fabids</taxon>
        <taxon>Malpighiales</taxon>
        <taxon>Erythroxylaceae</taxon>
        <taxon>Erythroxylum</taxon>
    </lineage>
</organism>
<dbReference type="InterPro" id="IPR008271">
    <property type="entry name" value="Ser/Thr_kinase_AS"/>
</dbReference>
<reference evidence="18 19" key="1">
    <citation type="submission" date="2021-09" db="EMBL/GenBank/DDBJ databases">
        <title>Genomic insights and catalytic innovation underlie evolution of tropane alkaloids biosynthesis.</title>
        <authorList>
            <person name="Wang Y.-J."/>
            <person name="Tian T."/>
            <person name="Huang J.-P."/>
            <person name="Huang S.-X."/>
        </authorList>
    </citation>
    <scope>NUCLEOTIDE SEQUENCE [LARGE SCALE GENOMIC DNA]</scope>
    <source>
        <strain evidence="18">KIB-2018</strain>
        <tissue evidence="18">Leaf</tissue>
    </source>
</reference>
<evidence type="ECO:0000256" key="7">
    <source>
        <dbReference type="ARBA" id="ARBA00022777"/>
    </source>
</evidence>
<evidence type="ECO:0000256" key="10">
    <source>
        <dbReference type="ARBA" id="ARBA00023180"/>
    </source>
</evidence>
<dbReference type="EMBL" id="JAIWQS010000012">
    <property type="protein sequence ID" value="KAJ8749126.1"/>
    <property type="molecule type" value="Genomic_DNA"/>
</dbReference>
<dbReference type="SMART" id="SM00108">
    <property type="entry name" value="B_lectin"/>
    <property type="match status" value="1"/>
</dbReference>
<dbReference type="GO" id="GO:0005524">
    <property type="term" value="F:ATP binding"/>
    <property type="evidence" value="ECO:0007669"/>
    <property type="project" value="UniProtKB-KW"/>
</dbReference>
<evidence type="ECO:0000256" key="3">
    <source>
        <dbReference type="ARBA" id="ARBA00022527"/>
    </source>
</evidence>
<dbReference type="SMART" id="SM00220">
    <property type="entry name" value="S_TKc"/>
    <property type="match status" value="1"/>
</dbReference>
<sequence length="713" mass="81132">MACKAGTFVSYAALLLLLCIFSYCISEVSTTDTLNPGDRLNSSGRLVSRNEFFELRFDGNLLGIWFSGRYPSGHPVWLANRNPTFANDTGVLTLDASGNLRIVHTNGDLIQTIYSGNESATNATAALLDSGNLVLNETNSMQVLWQSFDHPTDTLLPGMKLGINYKTGEILSLKSWLRADNASPGAFTMEWEPNEEQLIINRRGRRFWSSGTSYENIPLLDQYNNNYKFNKQSNADESYVSFSLLVGKKFTPEHRKEVSRWFLDYDGSTCGTETNGKVCYALSQFCDGSSTEDGCAKWKGPKCRRHGTKFKKRIANIWPASIYFYHDASNNLSFADCKQLCWQDCKCSGVDEKYNLSYGCRFYNGSYRTYNYDDLTGNEEIFYVIIPGIWIAIAVSTTVIVALMCIYLYLRWRRLRLEENFLKELMTSDRPSDANELENGGNRNNLQVYSAAQIKTATNGFSLANKLGEGGFGPVYKGKFAQGQEIAVKRLSRRSGQGLVEFKNELILIAKLQHSNLVRLLGFCVQSEEKMLVYEYLPNKSLDFFIFGDQSKRELLDWNKRFSIIDGISQGLLYLHKYSRLRIIHRDLKASNILLDKYMNPKISDFGMARIFRPEEPEANTIRVVGTYRCIHFGVLVLEVVSGKKNHSIYDFDRMLNLIGYAWELWKVDPLKLVDLAIMESAVKDQVLKCINVSLLCVKPIKRQPTMSMFYLC</sequence>
<keyword evidence="14" id="KW-0812">Transmembrane</keyword>
<evidence type="ECO:0000256" key="8">
    <source>
        <dbReference type="ARBA" id="ARBA00022840"/>
    </source>
</evidence>
<dbReference type="InterPro" id="IPR001480">
    <property type="entry name" value="Bulb-type_lectin_dom"/>
</dbReference>
<comment type="subcellular location">
    <subcellularLocation>
        <location evidence="1">Cell membrane</location>
        <topology evidence="1">Single-pass type I membrane protein</topology>
    </subcellularLocation>
</comment>
<keyword evidence="9" id="KW-1015">Disulfide bond</keyword>
<evidence type="ECO:0000313" key="18">
    <source>
        <dbReference type="EMBL" id="KAJ8749126.1"/>
    </source>
</evidence>
<accession>A0AAV8SA72</accession>
<dbReference type="FunFam" id="3.30.200.20:FF:000195">
    <property type="entry name" value="G-type lectin S-receptor-like serine/threonine-protein kinase"/>
    <property type="match status" value="1"/>
</dbReference>
<dbReference type="AlphaFoldDB" id="A0AAV8SA72"/>
<keyword evidence="6 13" id="KW-0547">Nucleotide-binding</keyword>
<dbReference type="InterPro" id="IPR011009">
    <property type="entry name" value="Kinase-like_dom_sf"/>
</dbReference>
<keyword evidence="14" id="KW-1133">Transmembrane helix</keyword>
<comment type="similarity">
    <text evidence="13">Belongs to the protein kinase superfamily. Ser/Thr protein kinase family.</text>
</comment>
<dbReference type="InterPro" id="IPR001245">
    <property type="entry name" value="Ser-Thr/Tyr_kinase_cat_dom"/>
</dbReference>
<dbReference type="PROSITE" id="PS00108">
    <property type="entry name" value="PROTEIN_KINASE_ST"/>
    <property type="match status" value="1"/>
</dbReference>
<dbReference type="SUPFAM" id="SSF56112">
    <property type="entry name" value="Protein kinase-like (PK-like)"/>
    <property type="match status" value="1"/>
</dbReference>
<evidence type="ECO:0000256" key="2">
    <source>
        <dbReference type="ARBA" id="ARBA00022475"/>
    </source>
</evidence>
<dbReference type="InterPro" id="IPR000719">
    <property type="entry name" value="Prot_kinase_dom"/>
</dbReference>
<dbReference type="Pfam" id="PF07714">
    <property type="entry name" value="PK_Tyr_Ser-Thr"/>
    <property type="match status" value="1"/>
</dbReference>
<evidence type="ECO:0000259" key="17">
    <source>
        <dbReference type="PROSITE" id="PS50927"/>
    </source>
</evidence>
<evidence type="ECO:0000256" key="12">
    <source>
        <dbReference type="ARBA" id="ARBA00048679"/>
    </source>
</evidence>
<keyword evidence="2" id="KW-1003">Cell membrane</keyword>
<evidence type="ECO:0000256" key="15">
    <source>
        <dbReference type="SAM" id="SignalP"/>
    </source>
</evidence>
<keyword evidence="4 13" id="KW-0808">Transferase</keyword>
<evidence type="ECO:0000313" key="19">
    <source>
        <dbReference type="Proteomes" id="UP001159364"/>
    </source>
</evidence>
<evidence type="ECO:0000256" key="9">
    <source>
        <dbReference type="ARBA" id="ARBA00023157"/>
    </source>
</evidence>
<feature type="domain" description="Bulb-type lectin" evidence="17">
    <location>
        <begin position="31"/>
        <end position="148"/>
    </location>
</feature>
<dbReference type="Proteomes" id="UP001159364">
    <property type="component" value="Linkage Group LG12"/>
</dbReference>
<evidence type="ECO:0000259" key="16">
    <source>
        <dbReference type="PROSITE" id="PS50011"/>
    </source>
</evidence>
<dbReference type="SUPFAM" id="SSF51110">
    <property type="entry name" value="alpha-D-mannose-specific plant lectins"/>
    <property type="match status" value="1"/>
</dbReference>
<dbReference type="Gene3D" id="1.10.510.10">
    <property type="entry name" value="Transferase(Phosphotransferase) domain 1"/>
    <property type="match status" value="1"/>
</dbReference>
<dbReference type="GO" id="GO:0005886">
    <property type="term" value="C:plasma membrane"/>
    <property type="evidence" value="ECO:0007669"/>
    <property type="project" value="UniProtKB-SubCell"/>
</dbReference>
<evidence type="ECO:0000256" key="6">
    <source>
        <dbReference type="ARBA" id="ARBA00022741"/>
    </source>
</evidence>
<protein>
    <recommendedName>
        <fullName evidence="13">Receptor-like serine/threonine-protein kinase</fullName>
        <ecNumber evidence="13">2.7.11.1</ecNumber>
    </recommendedName>
</protein>
<dbReference type="GO" id="GO:0004674">
    <property type="term" value="F:protein serine/threonine kinase activity"/>
    <property type="evidence" value="ECO:0007669"/>
    <property type="project" value="UniProtKB-KW"/>
</dbReference>
<evidence type="ECO:0000256" key="13">
    <source>
        <dbReference type="PIRNR" id="PIRNR000641"/>
    </source>
</evidence>
<feature type="transmembrane region" description="Helical" evidence="14">
    <location>
        <begin position="381"/>
        <end position="410"/>
    </location>
</feature>
<comment type="catalytic activity">
    <reaction evidence="11 13">
        <text>L-threonyl-[protein] + ATP = O-phospho-L-threonyl-[protein] + ADP + H(+)</text>
        <dbReference type="Rhea" id="RHEA:46608"/>
        <dbReference type="Rhea" id="RHEA-COMP:11060"/>
        <dbReference type="Rhea" id="RHEA-COMP:11605"/>
        <dbReference type="ChEBI" id="CHEBI:15378"/>
        <dbReference type="ChEBI" id="CHEBI:30013"/>
        <dbReference type="ChEBI" id="CHEBI:30616"/>
        <dbReference type="ChEBI" id="CHEBI:61977"/>
        <dbReference type="ChEBI" id="CHEBI:456216"/>
        <dbReference type="EC" id="2.7.11.1"/>
    </reaction>
</comment>
<dbReference type="InterPro" id="IPR036426">
    <property type="entry name" value="Bulb-type_lectin_dom_sf"/>
</dbReference>
<dbReference type="PROSITE" id="PS50011">
    <property type="entry name" value="PROTEIN_KINASE_DOM"/>
    <property type="match status" value="1"/>
</dbReference>
<comment type="catalytic activity">
    <reaction evidence="12 13">
        <text>L-seryl-[protein] + ATP = O-phospho-L-seryl-[protein] + ADP + H(+)</text>
        <dbReference type="Rhea" id="RHEA:17989"/>
        <dbReference type="Rhea" id="RHEA-COMP:9863"/>
        <dbReference type="Rhea" id="RHEA-COMP:11604"/>
        <dbReference type="ChEBI" id="CHEBI:15378"/>
        <dbReference type="ChEBI" id="CHEBI:29999"/>
        <dbReference type="ChEBI" id="CHEBI:30616"/>
        <dbReference type="ChEBI" id="CHEBI:83421"/>
        <dbReference type="ChEBI" id="CHEBI:456216"/>
        <dbReference type="EC" id="2.7.11.1"/>
    </reaction>
</comment>
<feature type="domain" description="Protein kinase" evidence="16">
    <location>
        <begin position="461"/>
        <end position="713"/>
    </location>
</feature>
<comment type="caution">
    <text evidence="18">The sequence shown here is derived from an EMBL/GenBank/DDBJ whole genome shotgun (WGS) entry which is preliminary data.</text>
</comment>
<keyword evidence="8 13" id="KW-0067">ATP-binding</keyword>
<keyword evidence="14" id="KW-0472">Membrane</keyword>
<keyword evidence="3 13" id="KW-0723">Serine/threonine-protein kinase</keyword>
<name>A0AAV8SA72_9ROSI</name>
<keyword evidence="19" id="KW-1185">Reference proteome</keyword>